<dbReference type="RefSeq" id="WP_376835404.1">
    <property type="nucleotide sequence ID" value="NZ_JBHLSW010000004.1"/>
</dbReference>
<organism evidence="2 3">
    <name type="scientific">Brevundimonas balnearis</name>
    <dbReference type="NCBI Taxonomy" id="1572858"/>
    <lineage>
        <taxon>Bacteria</taxon>
        <taxon>Pseudomonadati</taxon>
        <taxon>Pseudomonadota</taxon>
        <taxon>Alphaproteobacteria</taxon>
        <taxon>Caulobacterales</taxon>
        <taxon>Caulobacteraceae</taxon>
        <taxon>Brevundimonas</taxon>
    </lineage>
</organism>
<evidence type="ECO:0000313" key="3">
    <source>
        <dbReference type="Proteomes" id="UP001589906"/>
    </source>
</evidence>
<dbReference type="InterPro" id="IPR013321">
    <property type="entry name" value="Arc_rbn_hlx_hlx"/>
</dbReference>
<dbReference type="EMBL" id="JBHLSW010000004">
    <property type="protein sequence ID" value="MFC0633489.1"/>
    <property type="molecule type" value="Genomic_DNA"/>
</dbReference>
<accession>A0ABV6R1J2</accession>
<keyword evidence="3" id="KW-1185">Reference proteome</keyword>
<gene>
    <name evidence="2" type="ORF">ACFFGE_06315</name>
</gene>
<feature type="domain" description="Ribbon-helix-helix protein CopG" evidence="1">
    <location>
        <begin position="2"/>
        <end position="38"/>
    </location>
</feature>
<sequence>MVRLNLQVSDDLNRSLDRMAAESETTKADILRKAIILYEHARKGKAKGQELALVKQGKIETEFVGL</sequence>
<name>A0ABV6R1J2_9CAUL</name>
<dbReference type="Gene3D" id="1.10.1220.10">
    <property type="entry name" value="Met repressor-like"/>
    <property type="match status" value="1"/>
</dbReference>
<dbReference type="Pfam" id="PF01402">
    <property type="entry name" value="RHH_1"/>
    <property type="match status" value="1"/>
</dbReference>
<protein>
    <submittedName>
        <fullName evidence="2">Ribbon-helix-helix protein, CopG family</fullName>
    </submittedName>
</protein>
<reference evidence="2 3" key="1">
    <citation type="submission" date="2024-09" db="EMBL/GenBank/DDBJ databases">
        <authorList>
            <person name="Sun Q."/>
            <person name="Mori K."/>
        </authorList>
    </citation>
    <scope>NUCLEOTIDE SEQUENCE [LARGE SCALE GENOMIC DNA]</scope>
    <source>
        <strain evidence="2 3">NCAIM B.02621</strain>
    </source>
</reference>
<proteinExistence type="predicted"/>
<dbReference type="Proteomes" id="UP001589906">
    <property type="component" value="Unassembled WGS sequence"/>
</dbReference>
<comment type="caution">
    <text evidence="2">The sequence shown here is derived from an EMBL/GenBank/DDBJ whole genome shotgun (WGS) entry which is preliminary data.</text>
</comment>
<evidence type="ECO:0000313" key="2">
    <source>
        <dbReference type="EMBL" id="MFC0633489.1"/>
    </source>
</evidence>
<dbReference type="InterPro" id="IPR002145">
    <property type="entry name" value="CopG"/>
</dbReference>
<evidence type="ECO:0000259" key="1">
    <source>
        <dbReference type="Pfam" id="PF01402"/>
    </source>
</evidence>